<gene>
    <name evidence="13" type="ORF">NQV15_08480</name>
</gene>
<feature type="transmembrane region" description="Helical" evidence="12">
    <location>
        <begin position="18"/>
        <end position="38"/>
    </location>
</feature>
<keyword evidence="8" id="KW-0350">Heme biosynthesis</keyword>
<evidence type="ECO:0000256" key="9">
    <source>
        <dbReference type="ARBA" id="ARBA00023136"/>
    </source>
</evidence>
<protein>
    <submittedName>
        <fullName evidence="13">COX15/CtaA family protein</fullName>
    </submittedName>
</protein>
<dbReference type="PANTHER" id="PTHR35457:SF1">
    <property type="entry name" value="HEME A SYNTHASE"/>
    <property type="match status" value="1"/>
</dbReference>
<comment type="pathway">
    <text evidence="11">Porphyrin-containing compound metabolism.</text>
</comment>
<name>A0ABY5MB40_9ACTN</name>
<organism evidence="13 14">
    <name type="scientific">Aeromicrobium wangtongii</name>
    <dbReference type="NCBI Taxonomy" id="2969247"/>
    <lineage>
        <taxon>Bacteria</taxon>
        <taxon>Bacillati</taxon>
        <taxon>Actinomycetota</taxon>
        <taxon>Actinomycetes</taxon>
        <taxon>Propionibacteriales</taxon>
        <taxon>Nocardioidaceae</taxon>
        <taxon>Aeromicrobium</taxon>
    </lineage>
</organism>
<evidence type="ECO:0000256" key="11">
    <source>
        <dbReference type="ARBA" id="ARBA00023444"/>
    </source>
</evidence>
<sequence>MNNGLGLRRPTDTSVERWAWAAVVANTVIILTGGLVRLTGSGLGCPTWPKCTDESFVPHRELGAHGVIEFGNRLLTYVLIVVVVATLVAVWRWSGTSRSLRRLAVLIALGVPFQGVIGGITVLTDLNPWIVSLHLLLSLMLVAASVLLVVRVRGAATQTVPPRAAALVLATYAVLWVVVYLGTIVTGSGPHAGDDNAPRNGLDPAFMSHVHAWVVYGLVLLTVAVCFVLRRTPLARLAVWLLVAEVAQGVIGFVQYFTDLPIALVATHLVGAAVLIAVGTRLLVEVLSSRTEAELSTTRREASSIR</sequence>
<dbReference type="InterPro" id="IPR050450">
    <property type="entry name" value="COX15/CtaA_HemeA_synthase"/>
</dbReference>
<keyword evidence="6" id="KW-0560">Oxidoreductase</keyword>
<evidence type="ECO:0000256" key="6">
    <source>
        <dbReference type="ARBA" id="ARBA00023002"/>
    </source>
</evidence>
<keyword evidence="4" id="KW-0479">Metal-binding</keyword>
<proteinExistence type="predicted"/>
<evidence type="ECO:0000256" key="7">
    <source>
        <dbReference type="ARBA" id="ARBA00023004"/>
    </source>
</evidence>
<dbReference type="EMBL" id="CP102173">
    <property type="protein sequence ID" value="UUP15334.1"/>
    <property type="molecule type" value="Genomic_DNA"/>
</dbReference>
<feature type="transmembrane region" description="Helical" evidence="12">
    <location>
        <begin position="262"/>
        <end position="284"/>
    </location>
</feature>
<dbReference type="Pfam" id="PF02628">
    <property type="entry name" value="COX15-CtaA"/>
    <property type="match status" value="2"/>
</dbReference>
<evidence type="ECO:0000313" key="13">
    <source>
        <dbReference type="EMBL" id="UUP15334.1"/>
    </source>
</evidence>
<dbReference type="RefSeq" id="WP_232399388.1">
    <property type="nucleotide sequence ID" value="NZ_CP102173.1"/>
</dbReference>
<keyword evidence="7" id="KW-0408">Iron</keyword>
<feature type="transmembrane region" description="Helical" evidence="12">
    <location>
        <begin position="129"/>
        <end position="152"/>
    </location>
</feature>
<feature type="transmembrane region" description="Helical" evidence="12">
    <location>
        <begin position="74"/>
        <end position="91"/>
    </location>
</feature>
<evidence type="ECO:0000256" key="1">
    <source>
        <dbReference type="ARBA" id="ARBA00004141"/>
    </source>
</evidence>
<dbReference type="PANTHER" id="PTHR35457">
    <property type="entry name" value="HEME A SYNTHASE"/>
    <property type="match status" value="1"/>
</dbReference>
<dbReference type="InterPro" id="IPR003780">
    <property type="entry name" value="COX15/CtaA_fam"/>
</dbReference>
<feature type="transmembrane region" description="Helical" evidence="12">
    <location>
        <begin position="206"/>
        <end position="230"/>
    </location>
</feature>
<evidence type="ECO:0000313" key="14">
    <source>
        <dbReference type="Proteomes" id="UP001316184"/>
    </source>
</evidence>
<feature type="transmembrane region" description="Helical" evidence="12">
    <location>
        <begin position="103"/>
        <end position="123"/>
    </location>
</feature>
<evidence type="ECO:0000256" key="8">
    <source>
        <dbReference type="ARBA" id="ARBA00023133"/>
    </source>
</evidence>
<evidence type="ECO:0000256" key="10">
    <source>
        <dbReference type="ARBA" id="ARBA00023157"/>
    </source>
</evidence>
<keyword evidence="10" id="KW-1015">Disulfide bond</keyword>
<keyword evidence="5 12" id="KW-1133">Transmembrane helix</keyword>
<keyword evidence="9 12" id="KW-0472">Membrane</keyword>
<accession>A0ABY5MB40</accession>
<keyword evidence="2" id="KW-1003">Cell membrane</keyword>
<evidence type="ECO:0000256" key="5">
    <source>
        <dbReference type="ARBA" id="ARBA00022989"/>
    </source>
</evidence>
<evidence type="ECO:0000256" key="2">
    <source>
        <dbReference type="ARBA" id="ARBA00022475"/>
    </source>
</evidence>
<feature type="transmembrane region" description="Helical" evidence="12">
    <location>
        <begin position="237"/>
        <end position="256"/>
    </location>
</feature>
<evidence type="ECO:0000256" key="12">
    <source>
        <dbReference type="SAM" id="Phobius"/>
    </source>
</evidence>
<dbReference type="Proteomes" id="UP001316184">
    <property type="component" value="Chromosome"/>
</dbReference>
<keyword evidence="3 12" id="KW-0812">Transmembrane</keyword>
<evidence type="ECO:0000256" key="4">
    <source>
        <dbReference type="ARBA" id="ARBA00022723"/>
    </source>
</evidence>
<evidence type="ECO:0000256" key="3">
    <source>
        <dbReference type="ARBA" id="ARBA00022692"/>
    </source>
</evidence>
<comment type="subcellular location">
    <subcellularLocation>
        <location evidence="1">Membrane</location>
        <topology evidence="1">Multi-pass membrane protein</topology>
    </subcellularLocation>
</comment>
<keyword evidence="14" id="KW-1185">Reference proteome</keyword>
<reference evidence="13 14" key="1">
    <citation type="submission" date="2022-08" db="EMBL/GenBank/DDBJ databases">
        <title>novel species in genus Aeromicrobium.</title>
        <authorList>
            <person name="Ye L."/>
        </authorList>
    </citation>
    <scope>NUCLEOTIDE SEQUENCE [LARGE SCALE GENOMIC DNA]</scope>
    <source>
        <strain evidence="14">zg-Y1379</strain>
    </source>
</reference>
<feature type="transmembrane region" description="Helical" evidence="12">
    <location>
        <begin position="164"/>
        <end position="186"/>
    </location>
</feature>